<dbReference type="PROSITE" id="PS50928">
    <property type="entry name" value="ABC_TM1"/>
    <property type="match status" value="1"/>
</dbReference>
<dbReference type="Pfam" id="PF00528">
    <property type="entry name" value="BPD_transp_1"/>
    <property type="match status" value="1"/>
</dbReference>
<dbReference type="EMBL" id="JAOQKJ010000004">
    <property type="protein sequence ID" value="MCU6744106.1"/>
    <property type="molecule type" value="Genomic_DNA"/>
</dbReference>
<dbReference type="SUPFAM" id="SSF161098">
    <property type="entry name" value="MetI-like"/>
    <property type="match status" value="1"/>
</dbReference>
<evidence type="ECO:0000313" key="10">
    <source>
        <dbReference type="Proteomes" id="UP001652432"/>
    </source>
</evidence>
<feature type="transmembrane region" description="Helical" evidence="7">
    <location>
        <begin position="305"/>
        <end position="330"/>
    </location>
</feature>
<dbReference type="Gene3D" id="1.10.3720.10">
    <property type="entry name" value="MetI-like"/>
    <property type="match status" value="1"/>
</dbReference>
<feature type="transmembrane region" description="Helical" evidence="7">
    <location>
        <begin position="201"/>
        <end position="218"/>
    </location>
</feature>
<feature type="transmembrane region" description="Helical" evidence="7">
    <location>
        <begin position="9"/>
        <end position="30"/>
    </location>
</feature>
<evidence type="ECO:0000256" key="7">
    <source>
        <dbReference type="RuleBase" id="RU363032"/>
    </source>
</evidence>
<dbReference type="CDD" id="cd06261">
    <property type="entry name" value="TM_PBP2"/>
    <property type="match status" value="1"/>
</dbReference>
<evidence type="ECO:0000256" key="6">
    <source>
        <dbReference type="ARBA" id="ARBA00023136"/>
    </source>
</evidence>
<comment type="similarity">
    <text evidence="7">Belongs to the binding-protein-dependent transport system permease family.</text>
</comment>
<comment type="subcellular location">
    <subcellularLocation>
        <location evidence="1 7">Cell membrane</location>
        <topology evidence="1 7">Multi-pass membrane protein</topology>
    </subcellularLocation>
</comment>
<dbReference type="InterPro" id="IPR045621">
    <property type="entry name" value="BPD_transp_1_N"/>
</dbReference>
<evidence type="ECO:0000313" key="9">
    <source>
        <dbReference type="EMBL" id="MCU6744106.1"/>
    </source>
</evidence>
<keyword evidence="6 7" id="KW-0472">Membrane</keyword>
<keyword evidence="4 7" id="KW-0812">Transmembrane</keyword>
<feature type="transmembrane region" description="Helical" evidence="7">
    <location>
        <begin position="259"/>
        <end position="285"/>
    </location>
</feature>
<feature type="domain" description="ABC transmembrane type-1" evidence="8">
    <location>
        <begin position="95"/>
        <end position="324"/>
    </location>
</feature>
<dbReference type="Proteomes" id="UP001652432">
    <property type="component" value="Unassembled WGS sequence"/>
</dbReference>
<keyword evidence="2 7" id="KW-0813">Transport</keyword>
<sequence length="336" mass="36430">MIRYIVKRLLLGILVLFGVTVITFSITHLLPSDPARSWAGAKATEEQVAAARIELGLDKPIHVQFANYISDLLHGDLGVSYTSRRPITAEMAEAVPATLELVFYAIFFGIILGVIMGVFAAKYKNGILDHLVRIFAIGSASIPSFVFAMVLQLIFFQKLGWLPLGGRLSTTATILYNVPNITGWLTIDSLLVGNFALFQDALLHLILPAIPIAVYPAGTVARMTRSSLVEVLNEDYIMAARSYGISESKVLWKSALKNTIGTTATVAALSIGYTLVGTFLVESIFGWPGIGKFMSDSVTSLDYPAIMGATLFSTVAYLILNLIADIIVALDPRVRV</sequence>
<gene>
    <name evidence="9" type="ORF">OCV77_06290</name>
</gene>
<dbReference type="InterPro" id="IPR000515">
    <property type="entry name" value="MetI-like"/>
</dbReference>
<evidence type="ECO:0000256" key="1">
    <source>
        <dbReference type="ARBA" id="ARBA00004651"/>
    </source>
</evidence>
<reference evidence="9 10" key="1">
    <citation type="journal article" date="2021" name="ISME Commun">
        <title>Automated analysis of genomic sequences facilitates high-throughput and comprehensive description of bacteria.</title>
        <authorList>
            <person name="Hitch T.C.A."/>
        </authorList>
    </citation>
    <scope>NUCLEOTIDE SEQUENCE [LARGE SCALE GENOMIC DNA]</scope>
    <source>
        <strain evidence="9 10">Sanger_18</strain>
    </source>
</reference>
<evidence type="ECO:0000256" key="3">
    <source>
        <dbReference type="ARBA" id="ARBA00022475"/>
    </source>
</evidence>
<proteinExistence type="inferred from homology"/>
<organism evidence="9 10">
    <name type="scientific">Suilimivivens aceti</name>
    <dbReference type="NCBI Taxonomy" id="2981774"/>
    <lineage>
        <taxon>Bacteria</taxon>
        <taxon>Bacillati</taxon>
        <taxon>Bacillota</taxon>
        <taxon>Clostridia</taxon>
        <taxon>Lachnospirales</taxon>
        <taxon>Lachnospiraceae</taxon>
        <taxon>Suilimivivens</taxon>
    </lineage>
</organism>
<evidence type="ECO:0000259" key="8">
    <source>
        <dbReference type="PROSITE" id="PS50928"/>
    </source>
</evidence>
<feature type="transmembrane region" description="Helical" evidence="7">
    <location>
        <begin position="101"/>
        <end position="119"/>
    </location>
</feature>
<dbReference type="InterPro" id="IPR035906">
    <property type="entry name" value="MetI-like_sf"/>
</dbReference>
<dbReference type="PANTHER" id="PTHR43163:SF6">
    <property type="entry name" value="DIPEPTIDE TRANSPORT SYSTEM PERMEASE PROTEIN DPPB-RELATED"/>
    <property type="match status" value="1"/>
</dbReference>
<keyword evidence="5 7" id="KW-1133">Transmembrane helix</keyword>
<feature type="transmembrane region" description="Helical" evidence="7">
    <location>
        <begin position="131"/>
        <end position="155"/>
    </location>
</feature>
<keyword evidence="10" id="KW-1185">Reference proteome</keyword>
<comment type="caution">
    <text evidence="9">The sequence shown here is derived from an EMBL/GenBank/DDBJ whole genome shotgun (WGS) entry which is preliminary data.</text>
</comment>
<evidence type="ECO:0000256" key="5">
    <source>
        <dbReference type="ARBA" id="ARBA00022989"/>
    </source>
</evidence>
<name>A0ABT2T1G2_9FIRM</name>
<dbReference type="PANTHER" id="PTHR43163">
    <property type="entry name" value="DIPEPTIDE TRANSPORT SYSTEM PERMEASE PROTEIN DPPB-RELATED"/>
    <property type="match status" value="1"/>
</dbReference>
<accession>A0ABT2T1G2</accession>
<keyword evidence="3" id="KW-1003">Cell membrane</keyword>
<dbReference type="RefSeq" id="WP_118797736.1">
    <property type="nucleotide sequence ID" value="NZ_JAOQKJ010000004.1"/>
</dbReference>
<evidence type="ECO:0000256" key="2">
    <source>
        <dbReference type="ARBA" id="ARBA00022448"/>
    </source>
</evidence>
<protein>
    <submittedName>
        <fullName evidence="9">ABC transporter permease</fullName>
    </submittedName>
</protein>
<dbReference type="Pfam" id="PF19300">
    <property type="entry name" value="BPD_transp_1_N"/>
    <property type="match status" value="1"/>
</dbReference>
<evidence type="ECO:0000256" key="4">
    <source>
        <dbReference type="ARBA" id="ARBA00022692"/>
    </source>
</evidence>